<accession>A0A0G1W499</accession>
<protein>
    <submittedName>
        <fullName evidence="1">Uncharacterized protein</fullName>
    </submittedName>
</protein>
<name>A0A0G1W499_9BACT</name>
<dbReference type="EMBL" id="LCQD01000001">
    <property type="protein sequence ID" value="KKW13430.1"/>
    <property type="molecule type" value="Genomic_DNA"/>
</dbReference>
<organism evidence="1 2">
    <name type="scientific">Candidatus Gottesmanbacteria bacterium GW2011_GWB1_49_7</name>
    <dbReference type="NCBI Taxonomy" id="1618448"/>
    <lineage>
        <taxon>Bacteria</taxon>
        <taxon>Candidatus Gottesmaniibacteriota</taxon>
    </lineage>
</organism>
<dbReference type="Proteomes" id="UP000034588">
    <property type="component" value="Unassembled WGS sequence"/>
</dbReference>
<evidence type="ECO:0000313" key="2">
    <source>
        <dbReference type="Proteomes" id="UP000034588"/>
    </source>
</evidence>
<gene>
    <name evidence="1" type="ORF">UY48_C0001G0051</name>
</gene>
<dbReference type="AlphaFoldDB" id="A0A0G1W499"/>
<proteinExistence type="predicted"/>
<evidence type="ECO:0000313" key="1">
    <source>
        <dbReference type="EMBL" id="KKW13430.1"/>
    </source>
</evidence>
<sequence length="109" mass="12503">MIEDIVSKMFDNNEAERTHLNRFTILLGKIADALISWNQFFGELIQLHNLARIGKYDAIVMLETSRELLDLFIQFGEAEIDFGNDLLKEKAVLEEIITMLDGISEEQDA</sequence>
<comment type="caution">
    <text evidence="1">The sequence shown here is derived from an EMBL/GenBank/DDBJ whole genome shotgun (WGS) entry which is preliminary data.</text>
</comment>
<reference evidence="1 2" key="1">
    <citation type="journal article" date="2015" name="Nature">
        <title>rRNA introns, odd ribosomes, and small enigmatic genomes across a large radiation of phyla.</title>
        <authorList>
            <person name="Brown C.T."/>
            <person name="Hug L.A."/>
            <person name="Thomas B.C."/>
            <person name="Sharon I."/>
            <person name="Castelle C.J."/>
            <person name="Singh A."/>
            <person name="Wilkins M.J."/>
            <person name="Williams K.H."/>
            <person name="Banfield J.F."/>
        </authorList>
    </citation>
    <scope>NUCLEOTIDE SEQUENCE [LARGE SCALE GENOMIC DNA]</scope>
</reference>